<dbReference type="Proteomes" id="UP000195570">
    <property type="component" value="Unassembled WGS sequence"/>
</dbReference>
<keyword evidence="1" id="KW-1133">Transmembrane helix</keyword>
<evidence type="ECO:0000313" key="3">
    <source>
        <dbReference type="Proteomes" id="UP000195570"/>
    </source>
</evidence>
<dbReference type="RefSeq" id="XP_067079920.1">
    <property type="nucleotide sequence ID" value="XM_067223819.1"/>
</dbReference>
<reference evidence="2" key="1">
    <citation type="submission" date="2016-09" db="EMBL/GenBank/DDBJ databases">
        <authorList>
            <person name="Hebert L."/>
            <person name="Moumen B."/>
        </authorList>
    </citation>
    <scope>NUCLEOTIDE SEQUENCE [LARGE SCALE GENOMIC DNA]</scope>
    <source>
        <strain evidence="2">OVI</strain>
    </source>
</reference>
<keyword evidence="1" id="KW-0472">Membrane</keyword>
<dbReference type="AlphaFoldDB" id="A0A1G4I9Y5"/>
<evidence type="ECO:0000256" key="1">
    <source>
        <dbReference type="SAM" id="Phobius"/>
    </source>
</evidence>
<comment type="caution">
    <text evidence="2">The sequence shown here is derived from an EMBL/GenBank/DDBJ whole genome shotgun (WGS) entry which is preliminary data.</text>
</comment>
<gene>
    <name evidence="2" type="ORF">TEOVI_000617200</name>
</gene>
<feature type="transmembrane region" description="Helical" evidence="1">
    <location>
        <begin position="48"/>
        <end position="66"/>
    </location>
</feature>
<dbReference type="VEuPathDB" id="TriTrypDB:TEOVI_000617200"/>
<keyword evidence="1" id="KW-0812">Transmembrane</keyword>
<protein>
    <submittedName>
        <fullName evidence="2">Uncharacterized protein</fullName>
    </submittedName>
</protein>
<name>A0A1G4I9Y5_TRYEQ</name>
<dbReference type="GeneID" id="92380111"/>
<proteinExistence type="predicted"/>
<sequence>MQIPKPGAKLLFVAVGLPLQQPFPRHRGSRSGPRAGANFPMPKSAKNMFLLCPLFPGAVHNFVWYFTLLLPMLVSLSVTDFGSERTFVLARGTFSVGVVLFLVASNPQRYFQNEEKAPEFPPLHLRQLCRQVKMSHFPPRAHGASVAVPLTGRSNFDPSRSNVERIALSLGRRKESARWRIGQTKRTSGRMLFGY</sequence>
<feature type="transmembrane region" description="Helical" evidence="1">
    <location>
        <begin position="86"/>
        <end position="104"/>
    </location>
</feature>
<accession>A0A1G4I9Y5</accession>
<dbReference type="EMBL" id="CZPT02001086">
    <property type="protein sequence ID" value="SCU68841.1"/>
    <property type="molecule type" value="Genomic_DNA"/>
</dbReference>
<organism evidence="2 3">
    <name type="scientific">Trypanosoma equiperdum</name>
    <dbReference type="NCBI Taxonomy" id="5694"/>
    <lineage>
        <taxon>Eukaryota</taxon>
        <taxon>Discoba</taxon>
        <taxon>Euglenozoa</taxon>
        <taxon>Kinetoplastea</taxon>
        <taxon>Metakinetoplastina</taxon>
        <taxon>Trypanosomatida</taxon>
        <taxon>Trypanosomatidae</taxon>
        <taxon>Trypanosoma</taxon>
    </lineage>
</organism>
<evidence type="ECO:0000313" key="2">
    <source>
        <dbReference type="EMBL" id="SCU68841.1"/>
    </source>
</evidence>
<keyword evidence="3" id="KW-1185">Reference proteome</keyword>